<dbReference type="AlphaFoldDB" id="A0A2U2XAI9"/>
<feature type="domain" description="Secretion system C-terminal sorting" evidence="3">
    <location>
        <begin position="881"/>
        <end position="946"/>
    </location>
</feature>
<feature type="signal peptide" evidence="2">
    <location>
        <begin position="1"/>
        <end position="18"/>
    </location>
</feature>
<dbReference type="Pfam" id="PF18962">
    <property type="entry name" value="Por_Secre_tail"/>
    <property type="match status" value="1"/>
</dbReference>
<dbReference type="NCBIfam" id="TIGR04183">
    <property type="entry name" value="Por_Secre_tail"/>
    <property type="match status" value="1"/>
</dbReference>
<keyword evidence="1 2" id="KW-0732">Signal</keyword>
<evidence type="ECO:0000313" key="5">
    <source>
        <dbReference type="Proteomes" id="UP000245370"/>
    </source>
</evidence>
<comment type="caution">
    <text evidence="4">The sequence shown here is derived from an EMBL/GenBank/DDBJ whole genome shotgun (WGS) entry which is preliminary data.</text>
</comment>
<dbReference type="Gene3D" id="3.40.50.1820">
    <property type="entry name" value="alpha/beta hydrolase"/>
    <property type="match status" value="1"/>
</dbReference>
<organism evidence="4 5">
    <name type="scientific">Brumimicrobium oceani</name>
    <dbReference type="NCBI Taxonomy" id="2100725"/>
    <lineage>
        <taxon>Bacteria</taxon>
        <taxon>Pseudomonadati</taxon>
        <taxon>Bacteroidota</taxon>
        <taxon>Flavobacteriia</taxon>
        <taxon>Flavobacteriales</taxon>
        <taxon>Crocinitomicaceae</taxon>
        <taxon>Brumimicrobium</taxon>
    </lineage>
</organism>
<dbReference type="InterPro" id="IPR029058">
    <property type="entry name" value="AB_hydrolase_fold"/>
</dbReference>
<gene>
    <name evidence="4" type="ORF">DIT68_12630</name>
</gene>
<reference evidence="4 5" key="1">
    <citation type="submission" date="2018-05" db="EMBL/GenBank/DDBJ databases">
        <title>Brumimicrobium oceani sp. nov., isolated from coastal sediment.</title>
        <authorList>
            <person name="Kou Y."/>
        </authorList>
    </citation>
    <scope>NUCLEOTIDE SEQUENCE [LARGE SCALE GENOMIC DNA]</scope>
    <source>
        <strain evidence="4 5">C305</strain>
    </source>
</reference>
<evidence type="ECO:0000313" key="4">
    <source>
        <dbReference type="EMBL" id="PWH84770.1"/>
    </source>
</evidence>
<dbReference type="OrthoDB" id="4535652at2"/>
<dbReference type="Proteomes" id="UP000245370">
    <property type="component" value="Unassembled WGS sequence"/>
</dbReference>
<name>A0A2U2XAI9_9FLAO</name>
<evidence type="ECO:0000256" key="2">
    <source>
        <dbReference type="SAM" id="SignalP"/>
    </source>
</evidence>
<evidence type="ECO:0000259" key="3">
    <source>
        <dbReference type="Pfam" id="PF18962"/>
    </source>
</evidence>
<reference evidence="4 5" key="2">
    <citation type="submission" date="2018-05" db="EMBL/GenBank/DDBJ databases">
        <authorList>
            <person name="Lanie J.A."/>
            <person name="Ng W.-L."/>
            <person name="Kazmierczak K.M."/>
            <person name="Andrzejewski T.M."/>
            <person name="Davidsen T.M."/>
            <person name="Wayne K.J."/>
            <person name="Tettelin H."/>
            <person name="Glass J.I."/>
            <person name="Rusch D."/>
            <person name="Podicherti R."/>
            <person name="Tsui H.-C.T."/>
            <person name="Winkler M.E."/>
        </authorList>
    </citation>
    <scope>NUCLEOTIDE SEQUENCE [LARGE SCALE GENOMIC DNA]</scope>
    <source>
        <strain evidence="4 5">C305</strain>
    </source>
</reference>
<protein>
    <recommendedName>
        <fullName evidence="3">Secretion system C-terminal sorting domain-containing protein</fullName>
    </recommendedName>
</protein>
<dbReference type="SUPFAM" id="SSF53474">
    <property type="entry name" value="alpha/beta-Hydrolases"/>
    <property type="match status" value="1"/>
</dbReference>
<feature type="chain" id="PRO_5015749766" description="Secretion system C-terminal sorting domain-containing protein" evidence="2">
    <location>
        <begin position="19"/>
        <end position="948"/>
    </location>
</feature>
<evidence type="ECO:0000256" key="1">
    <source>
        <dbReference type="ARBA" id="ARBA00022729"/>
    </source>
</evidence>
<dbReference type="EMBL" id="QFRJ01000011">
    <property type="protein sequence ID" value="PWH84770.1"/>
    <property type="molecule type" value="Genomic_DNA"/>
</dbReference>
<keyword evidence="5" id="KW-1185">Reference proteome</keyword>
<dbReference type="InterPro" id="IPR026444">
    <property type="entry name" value="Secre_tail"/>
</dbReference>
<sequence length="948" mass="108536">MKKLILGLLLLVSFNGWGQQDTLEYTTPREVADTVFGLFDEQLYDNVLFDRSLSEDSLLIQQLRGDYSVVASALSWLQAHSDIAVSYTDPLIMMADSVMIDSLSSFVIKYDKLDSLERAHHPFGILLHQVSKIDSNLYQQTGSFTNLHGQLKLSSTYNENQIYDKVTLKETALLELYGDHGYEEGVIVYNPNFISVGANITLHSIRIDVGNGFQDFSSTNNEISYDIYQDWQIGKTILDYTLDGVRKQDTLSFYLTSEIHKSNNQEKAVDRWDTDVIKYPSNRGPDLKYKIKYGCGNGTKIRRPVIIAPPYRPGLQPVSFRKYYDQFDFKSLISSLSDMGYDVIFIKQTPGNRGIDHAGGILAGFLKHINAEKKQNYPNEDWENIVIGFSAGGQHWRWALKQLEKEHMEWGTPHHHTRLYIPFDSPHWGANVPMFAQAVYYEFNRTWNPLAAIIYDNLKDAASRSMLINHITGSSISGSDIIYPAPDLMRQNVVNQLNNSFNHQFTPMNDLRRSFPTFTRNVAVSAGHNSEDYKDEFGLNPGEKLFSQNYPIPALGGAKYIKRSINASQMGAASRVFKRFEVRSLGVIPVWGIDKNYKTNGALEWDMSQGGYKNEFYDQWWFPVSPIVVLRTTGLFLGTKHYDGNMNFLPMVSALAINPSIWQNNNLFYNLKDEGLMYNEFNSNVQSNTYGYPNLEHPNTHFNFTPFEAIYCDPQTYQHIKMQESVDDDDLDDTYLVHTRNFILDEVESDIVYLQNKTIGKNHIQWDPNYRYKAWYKAFDKVILGDTITPKTDLGPYIIEKTGEVTAYACNGVVMKPGFHTKQGSKYHAFVYCDGCSRPREQGMKTNTGENNKNRTDEKHTLQVNHFNSNDIPHQKTVLKVYPNPSDKGFTIEFPEIEGEYIISNTNGELFQQDEVKTKSIFIELPKGIYFAKWINKNGIQTQKIIAL</sequence>
<dbReference type="RefSeq" id="WP_109360177.1">
    <property type="nucleotide sequence ID" value="NZ_QFRJ01000011.1"/>
</dbReference>
<proteinExistence type="predicted"/>
<accession>A0A2U2XAI9</accession>